<feature type="transmembrane region" description="Helical" evidence="1">
    <location>
        <begin position="155"/>
        <end position="173"/>
    </location>
</feature>
<feature type="transmembrane region" description="Helical" evidence="1">
    <location>
        <begin position="392"/>
        <end position="413"/>
    </location>
</feature>
<keyword evidence="3" id="KW-1185">Reference proteome</keyword>
<dbReference type="RefSeq" id="WP_306890121.1">
    <property type="nucleotide sequence ID" value="NZ_JAUSVR010000006.1"/>
</dbReference>
<protein>
    <recommendedName>
        <fullName evidence="4">Oligosaccharide repeat unit polymerase</fullName>
    </recommendedName>
</protein>
<gene>
    <name evidence="2" type="ORF">QOZ99_002338</name>
</gene>
<evidence type="ECO:0000313" key="2">
    <source>
        <dbReference type="EMBL" id="MDQ0511441.1"/>
    </source>
</evidence>
<feature type="transmembrane region" description="Helical" evidence="1">
    <location>
        <begin position="367"/>
        <end position="386"/>
    </location>
</feature>
<feature type="transmembrane region" description="Helical" evidence="1">
    <location>
        <begin position="180"/>
        <end position="198"/>
    </location>
</feature>
<evidence type="ECO:0008006" key="4">
    <source>
        <dbReference type="Google" id="ProtNLM"/>
    </source>
</evidence>
<comment type="caution">
    <text evidence="2">The sequence shown here is derived from an EMBL/GenBank/DDBJ whole genome shotgun (WGS) entry which is preliminary data.</text>
</comment>
<keyword evidence="1" id="KW-0812">Transmembrane</keyword>
<evidence type="ECO:0000313" key="3">
    <source>
        <dbReference type="Proteomes" id="UP001235094"/>
    </source>
</evidence>
<name>A0ABU0LRY4_9HYPH</name>
<keyword evidence="1" id="KW-1133">Transmembrane helix</keyword>
<dbReference type="EMBL" id="JAUSVR010000006">
    <property type="protein sequence ID" value="MDQ0511441.1"/>
    <property type="molecule type" value="Genomic_DNA"/>
</dbReference>
<proteinExistence type="predicted"/>
<feature type="transmembrane region" description="Helical" evidence="1">
    <location>
        <begin position="30"/>
        <end position="49"/>
    </location>
</feature>
<feature type="transmembrane region" description="Helical" evidence="1">
    <location>
        <begin position="107"/>
        <end position="126"/>
    </location>
</feature>
<organism evidence="2 3">
    <name type="scientific">Ancylobacter amanitiformis</name>
    <dbReference type="NCBI Taxonomy" id="217069"/>
    <lineage>
        <taxon>Bacteria</taxon>
        <taxon>Pseudomonadati</taxon>
        <taxon>Pseudomonadota</taxon>
        <taxon>Alphaproteobacteria</taxon>
        <taxon>Hyphomicrobiales</taxon>
        <taxon>Xanthobacteraceae</taxon>
        <taxon>Ancylobacter</taxon>
    </lineage>
</organism>
<evidence type="ECO:0000256" key="1">
    <source>
        <dbReference type="SAM" id="Phobius"/>
    </source>
</evidence>
<dbReference type="Proteomes" id="UP001235094">
    <property type="component" value="Unassembled WGS sequence"/>
</dbReference>
<feature type="transmembrane region" description="Helical" evidence="1">
    <location>
        <begin position="225"/>
        <end position="244"/>
    </location>
</feature>
<feature type="transmembrane region" description="Helical" evidence="1">
    <location>
        <begin position="69"/>
        <end position="87"/>
    </location>
</feature>
<reference evidence="2 3" key="1">
    <citation type="submission" date="2023-07" db="EMBL/GenBank/DDBJ databases">
        <title>Genomic Encyclopedia of Type Strains, Phase IV (KMG-IV): sequencing the most valuable type-strain genomes for metagenomic binning, comparative biology and taxonomic classification.</title>
        <authorList>
            <person name="Goeker M."/>
        </authorList>
    </citation>
    <scope>NUCLEOTIDE SEQUENCE [LARGE SCALE GENOMIC DNA]</scope>
    <source>
        <strain evidence="2 3">DSM 15561</strain>
    </source>
</reference>
<feature type="transmembrane region" description="Helical" evidence="1">
    <location>
        <begin position="336"/>
        <end position="355"/>
    </location>
</feature>
<feature type="transmembrane region" description="Helical" evidence="1">
    <location>
        <begin position="204"/>
        <end position="220"/>
    </location>
</feature>
<keyword evidence="1" id="KW-0472">Membrane</keyword>
<sequence>MLFYLILFVELIMLAELMVRIRLLTSAHLILMYIILSQIVFWSADWLGYQELVDGLPSSFLYFTTEGVLFYFAFFILFYLSTVGIKIRNITKIVDDLRNSINSARNIQYYIFVFCVSIILIDLFAIDKDVLWRNYRYLFIGGGESLIYSNPITRIAHSTTPIIAIVSVFGFFSNLFGRNFRWAMLWFAPALWMIAYATASASRLSAMLMFVPIVLGIVMLRRGRLLVGIVFGLAAVVELGAALWGRGNLEFGISAIPTMLGGALSEGLDLSDYSLNLFQGIFVTSDSLMIGGNFSDRYSLLSMSPFPSFIDGFNNILESDQIRLHLFVPMSALAEVILFGWPYAVVFFGIFAYTVRLSIRLSRKNGVLYILFTPYVFLLFVIANAYPTRNVFRQLVYVLILSVIASMVVGWLGRRKQAAPGALRRG</sequence>
<accession>A0ABU0LRY4</accession>